<dbReference type="EMBL" id="FTNE01000031">
    <property type="protein sequence ID" value="SIR42365.1"/>
    <property type="molecule type" value="Genomic_DNA"/>
</dbReference>
<dbReference type="SUPFAM" id="SSF74653">
    <property type="entry name" value="TolA/TonB C-terminal domain"/>
    <property type="match status" value="1"/>
</dbReference>
<protein>
    <submittedName>
        <fullName evidence="8">Outer membrane transport energization protein TonB</fullName>
    </submittedName>
</protein>
<evidence type="ECO:0000256" key="1">
    <source>
        <dbReference type="ARBA" id="ARBA00004167"/>
    </source>
</evidence>
<dbReference type="AlphaFoldDB" id="A0A8G2CND7"/>
<keyword evidence="9" id="KW-1185">Reference proteome</keyword>
<evidence type="ECO:0000256" key="6">
    <source>
        <dbReference type="SAM" id="Phobius"/>
    </source>
</evidence>
<dbReference type="PROSITE" id="PS52015">
    <property type="entry name" value="TONB_CTD"/>
    <property type="match status" value="1"/>
</dbReference>
<dbReference type="InterPro" id="IPR037682">
    <property type="entry name" value="TonB_C"/>
</dbReference>
<evidence type="ECO:0000313" key="9">
    <source>
        <dbReference type="Proteomes" id="UP000186308"/>
    </source>
</evidence>
<keyword evidence="4 6" id="KW-0472">Membrane</keyword>
<feature type="compositionally biased region" description="Pro residues" evidence="5">
    <location>
        <begin position="130"/>
        <end position="140"/>
    </location>
</feature>
<evidence type="ECO:0000256" key="2">
    <source>
        <dbReference type="ARBA" id="ARBA00022692"/>
    </source>
</evidence>
<evidence type="ECO:0000256" key="3">
    <source>
        <dbReference type="ARBA" id="ARBA00022989"/>
    </source>
</evidence>
<comment type="caution">
    <text evidence="8">The sequence shown here is derived from an EMBL/GenBank/DDBJ whole genome shotgun (WGS) entry which is preliminary data.</text>
</comment>
<evidence type="ECO:0000313" key="8">
    <source>
        <dbReference type="EMBL" id="SIR42365.1"/>
    </source>
</evidence>
<dbReference type="Gene3D" id="3.30.1150.10">
    <property type="match status" value="1"/>
</dbReference>
<dbReference type="GO" id="GO:0016020">
    <property type="term" value="C:membrane"/>
    <property type="evidence" value="ECO:0007669"/>
    <property type="project" value="UniProtKB-SubCell"/>
</dbReference>
<feature type="region of interest" description="Disordered" evidence="5">
    <location>
        <begin position="60"/>
        <end position="142"/>
    </location>
</feature>
<sequence length="244" mass="25701">MAGVSTADRPRLPYQEPDRFGFALVAALVVEIAATLAVVHFANQPGPVANHRPRIMKIQMMAPPPKPKPLPPPPKPMPPPPKPLPPPPLPVAPPKPLPPPPPPKPIPRPVPRPIPKPHPMKPVPHIAVPRPQPPPPPPVQPAVSAAEVESATARYAALVHSSVQADLHVPAMVQMMHLRGVTTVSITIAPSGALVGVSVLRSSGAPPIDQAALAAVRATRFPPFSGKMPHHAVSFTLQVKLRAG</sequence>
<reference evidence="8 9" key="1">
    <citation type="submission" date="2017-01" db="EMBL/GenBank/DDBJ databases">
        <authorList>
            <person name="Varghese N."/>
            <person name="Submissions S."/>
        </authorList>
    </citation>
    <scope>NUCLEOTIDE SEQUENCE [LARGE SCALE GENOMIC DNA]</scope>
    <source>
        <strain evidence="8 9">ATCC 35905</strain>
    </source>
</reference>
<proteinExistence type="predicted"/>
<evidence type="ECO:0000256" key="5">
    <source>
        <dbReference type="SAM" id="MobiDB-lite"/>
    </source>
</evidence>
<dbReference type="Proteomes" id="UP000186308">
    <property type="component" value="Unassembled WGS sequence"/>
</dbReference>
<dbReference type="NCBIfam" id="TIGR01352">
    <property type="entry name" value="tonB_Cterm"/>
    <property type="match status" value="1"/>
</dbReference>
<dbReference type="Pfam" id="PF03544">
    <property type="entry name" value="TonB_C"/>
    <property type="match status" value="1"/>
</dbReference>
<comment type="subcellular location">
    <subcellularLocation>
        <location evidence="1">Membrane</location>
        <topology evidence="1">Single-pass membrane protein</topology>
    </subcellularLocation>
</comment>
<evidence type="ECO:0000259" key="7">
    <source>
        <dbReference type="PROSITE" id="PS52015"/>
    </source>
</evidence>
<keyword evidence="2 6" id="KW-0812">Transmembrane</keyword>
<dbReference type="PRINTS" id="PR01217">
    <property type="entry name" value="PRICHEXTENSN"/>
</dbReference>
<organism evidence="8 9">
    <name type="scientific">Acidiphilium rubrum</name>
    <dbReference type="NCBI Taxonomy" id="526"/>
    <lineage>
        <taxon>Bacteria</taxon>
        <taxon>Pseudomonadati</taxon>
        <taxon>Pseudomonadota</taxon>
        <taxon>Alphaproteobacteria</taxon>
        <taxon>Acetobacterales</taxon>
        <taxon>Acidocellaceae</taxon>
        <taxon>Acidiphilium</taxon>
    </lineage>
</organism>
<feature type="domain" description="TonB C-terminal" evidence="7">
    <location>
        <begin position="154"/>
        <end position="244"/>
    </location>
</feature>
<feature type="transmembrane region" description="Helical" evidence="6">
    <location>
        <begin position="20"/>
        <end position="42"/>
    </location>
</feature>
<feature type="compositionally biased region" description="Pro residues" evidence="5">
    <location>
        <begin position="62"/>
        <end position="122"/>
    </location>
</feature>
<dbReference type="InterPro" id="IPR006260">
    <property type="entry name" value="TonB/TolA_C"/>
</dbReference>
<keyword evidence="3 6" id="KW-1133">Transmembrane helix</keyword>
<gene>
    <name evidence="8" type="ORF">SAMN05421828_13112</name>
</gene>
<evidence type="ECO:0000256" key="4">
    <source>
        <dbReference type="ARBA" id="ARBA00023136"/>
    </source>
</evidence>
<dbReference type="GO" id="GO:0055085">
    <property type="term" value="P:transmembrane transport"/>
    <property type="evidence" value="ECO:0007669"/>
    <property type="project" value="InterPro"/>
</dbReference>
<name>A0A8G2CND7_ACIRU</name>
<accession>A0A8G2CND7</accession>